<keyword evidence="2" id="KW-1185">Reference proteome</keyword>
<proteinExistence type="predicted"/>
<gene>
    <name evidence="1" type="ORF">D5F01_LYC10985</name>
</gene>
<evidence type="ECO:0000313" key="1">
    <source>
        <dbReference type="EMBL" id="KAE8291380.1"/>
    </source>
</evidence>
<dbReference type="KEGG" id="lco:104940130"/>
<evidence type="ECO:0000313" key="2">
    <source>
        <dbReference type="Proteomes" id="UP000424527"/>
    </source>
</evidence>
<sequence>MESICVVDNIGPLASLARDICPFPNYNPNPLFVNMLSPNSSLHLRKHYMEVQSSLTPKQLEDFTQGLRRTFGKEGKVTLGGVGVVALSLAVLFDTLAKQAKGECLSDSGPIPGLFIKNQRGYYPPHVYTISEYLRLVPHIANNPTRMREETERYFKQLGLDDQSMRNLGETNTVPINEAVTSLNWILGKWFADSLQIYLLRIKNSTADEMIRSKGKQPAGFICKLNCDPNAADKLFLAEVKKSDSCIQEVFKRHMTNIGNPRLLQVAQTEWLYTILDLSEKLGNVDDSMIAQRDDFDLKANGLGKWAE</sequence>
<name>A0A6G0IIX2_LARCR</name>
<comment type="caution">
    <text evidence="1">The sequence shown here is derived from an EMBL/GenBank/DDBJ whole genome shotgun (WGS) entry which is preliminary data.</text>
</comment>
<reference evidence="1 2" key="1">
    <citation type="submission" date="2019-07" db="EMBL/GenBank/DDBJ databases">
        <title>Chromosome genome assembly for large yellow croaker.</title>
        <authorList>
            <person name="Xiao S."/>
        </authorList>
    </citation>
    <scope>NUCLEOTIDE SEQUENCE [LARGE SCALE GENOMIC DNA]</scope>
    <source>
        <strain evidence="1">JMULYC20181020</strain>
        <tissue evidence="1">Muscle</tissue>
    </source>
</reference>
<dbReference type="AlphaFoldDB" id="A0A6G0IIX2"/>
<dbReference type="Proteomes" id="UP000424527">
    <property type="component" value="Unassembled WGS sequence"/>
</dbReference>
<organism evidence="1 2">
    <name type="scientific">Larimichthys crocea</name>
    <name type="common">Large yellow croaker</name>
    <name type="synonym">Pseudosciaena crocea</name>
    <dbReference type="NCBI Taxonomy" id="215358"/>
    <lineage>
        <taxon>Eukaryota</taxon>
        <taxon>Metazoa</taxon>
        <taxon>Chordata</taxon>
        <taxon>Craniata</taxon>
        <taxon>Vertebrata</taxon>
        <taxon>Euteleostomi</taxon>
        <taxon>Actinopterygii</taxon>
        <taxon>Neopterygii</taxon>
        <taxon>Teleostei</taxon>
        <taxon>Neoteleostei</taxon>
        <taxon>Acanthomorphata</taxon>
        <taxon>Eupercaria</taxon>
        <taxon>Sciaenidae</taxon>
        <taxon>Larimichthys</taxon>
    </lineage>
</organism>
<dbReference type="OrthoDB" id="8870419at2759"/>
<accession>A0A6G0IIX2</accession>
<protein>
    <submittedName>
        <fullName evidence="1">Uncharacterized protein</fullName>
    </submittedName>
</protein>
<dbReference type="EMBL" id="REGW02000010">
    <property type="protein sequence ID" value="KAE8291380.1"/>
    <property type="molecule type" value="Genomic_DNA"/>
</dbReference>